<evidence type="ECO:0000256" key="1">
    <source>
        <dbReference type="ARBA" id="ARBA00022714"/>
    </source>
</evidence>
<gene>
    <name evidence="9" type="ORF">SAMN02745885_01867</name>
</gene>
<evidence type="ECO:0000256" key="7">
    <source>
        <dbReference type="SAM" id="Phobius"/>
    </source>
</evidence>
<keyword evidence="5" id="KW-1015">Disulfide bond</keyword>
<dbReference type="EMBL" id="FUXM01000023">
    <property type="protein sequence ID" value="SKA09095.1"/>
    <property type="molecule type" value="Genomic_DNA"/>
</dbReference>
<comment type="cofactor">
    <cofactor evidence="6">
        <name>[2Fe-2S] cluster</name>
        <dbReference type="ChEBI" id="CHEBI:190135"/>
    </cofactor>
</comment>
<dbReference type="InterPro" id="IPR014349">
    <property type="entry name" value="Rieske_Fe-S_prot"/>
</dbReference>
<evidence type="ECO:0000256" key="6">
    <source>
        <dbReference type="ARBA" id="ARBA00034078"/>
    </source>
</evidence>
<dbReference type="GO" id="GO:0051537">
    <property type="term" value="F:2 iron, 2 sulfur cluster binding"/>
    <property type="evidence" value="ECO:0007669"/>
    <property type="project" value="UniProtKB-KW"/>
</dbReference>
<dbReference type="GO" id="GO:0046872">
    <property type="term" value="F:metal ion binding"/>
    <property type="evidence" value="ECO:0007669"/>
    <property type="project" value="UniProtKB-KW"/>
</dbReference>
<evidence type="ECO:0000313" key="10">
    <source>
        <dbReference type="Proteomes" id="UP000189933"/>
    </source>
</evidence>
<dbReference type="Pfam" id="PF00355">
    <property type="entry name" value="Rieske"/>
    <property type="match status" value="1"/>
</dbReference>
<dbReference type="RefSeq" id="WP_078665901.1">
    <property type="nucleotide sequence ID" value="NZ_FUXM01000023.1"/>
</dbReference>
<dbReference type="Proteomes" id="UP000189933">
    <property type="component" value="Unassembled WGS sequence"/>
</dbReference>
<evidence type="ECO:0000256" key="2">
    <source>
        <dbReference type="ARBA" id="ARBA00022723"/>
    </source>
</evidence>
<keyword evidence="2" id="KW-0479">Metal-binding</keyword>
<dbReference type="SUPFAM" id="SSF50022">
    <property type="entry name" value="ISP domain"/>
    <property type="match status" value="1"/>
</dbReference>
<keyword evidence="10" id="KW-1185">Reference proteome</keyword>
<evidence type="ECO:0000259" key="8">
    <source>
        <dbReference type="PROSITE" id="PS51296"/>
    </source>
</evidence>
<organism evidence="9 10">
    <name type="scientific">Carboxydocella sporoproducens DSM 16521</name>
    <dbReference type="NCBI Taxonomy" id="1121270"/>
    <lineage>
        <taxon>Bacteria</taxon>
        <taxon>Bacillati</taxon>
        <taxon>Bacillota</taxon>
        <taxon>Clostridia</taxon>
        <taxon>Eubacteriales</taxon>
        <taxon>Clostridiales Family XVI. Incertae Sedis</taxon>
        <taxon>Carboxydocella</taxon>
    </lineage>
</organism>
<accession>A0A1T4QZM4</accession>
<dbReference type="GO" id="GO:0016020">
    <property type="term" value="C:membrane"/>
    <property type="evidence" value="ECO:0007669"/>
    <property type="project" value="InterPro"/>
</dbReference>
<dbReference type="Gene3D" id="2.102.10.10">
    <property type="entry name" value="Rieske [2Fe-2S] iron-sulphur domain"/>
    <property type="match status" value="1"/>
</dbReference>
<evidence type="ECO:0000313" key="9">
    <source>
        <dbReference type="EMBL" id="SKA09095.1"/>
    </source>
</evidence>
<dbReference type="PROSITE" id="PS51296">
    <property type="entry name" value="RIESKE"/>
    <property type="match status" value="1"/>
</dbReference>
<feature type="transmembrane region" description="Helical" evidence="7">
    <location>
        <begin position="12"/>
        <end position="37"/>
    </location>
</feature>
<evidence type="ECO:0000256" key="4">
    <source>
        <dbReference type="ARBA" id="ARBA00023014"/>
    </source>
</evidence>
<dbReference type="InterPro" id="IPR036922">
    <property type="entry name" value="Rieske_2Fe-2S_sf"/>
</dbReference>
<proteinExistence type="predicted"/>
<dbReference type="AlphaFoldDB" id="A0A1T4QZM4"/>
<dbReference type="CDD" id="cd03467">
    <property type="entry name" value="Rieske"/>
    <property type="match status" value="1"/>
</dbReference>
<dbReference type="GO" id="GO:0016705">
    <property type="term" value="F:oxidoreductase activity, acting on paired donors, with incorporation or reduction of molecular oxygen"/>
    <property type="evidence" value="ECO:0007669"/>
    <property type="project" value="UniProtKB-ARBA"/>
</dbReference>
<name>A0A1T4QZM4_9FIRM</name>
<evidence type="ECO:0000256" key="3">
    <source>
        <dbReference type="ARBA" id="ARBA00023004"/>
    </source>
</evidence>
<keyword evidence="4" id="KW-0411">Iron-sulfur</keyword>
<dbReference type="PRINTS" id="PR00162">
    <property type="entry name" value="RIESKE"/>
</dbReference>
<keyword evidence="1" id="KW-0001">2Fe-2S</keyword>
<keyword evidence="7" id="KW-1133">Transmembrane helix</keyword>
<keyword evidence="7" id="KW-0812">Transmembrane</keyword>
<dbReference type="PANTHER" id="PTHR10134">
    <property type="entry name" value="CYTOCHROME B-C1 COMPLEX SUBUNIT RIESKE, MITOCHONDRIAL"/>
    <property type="match status" value="1"/>
</dbReference>
<keyword evidence="3" id="KW-0408">Iron</keyword>
<keyword evidence="7" id="KW-0472">Membrane</keyword>
<feature type="domain" description="Rieske" evidence="8">
    <location>
        <begin position="49"/>
        <end position="143"/>
    </location>
</feature>
<evidence type="ECO:0000256" key="5">
    <source>
        <dbReference type="ARBA" id="ARBA00023157"/>
    </source>
</evidence>
<protein>
    <submittedName>
        <fullName evidence="9">Cytochrome b6-f complex iron-sulfur subunit</fullName>
    </submittedName>
</protein>
<dbReference type="OrthoDB" id="9767869at2"/>
<dbReference type="InterPro" id="IPR017941">
    <property type="entry name" value="Rieske_2Fe-2S"/>
</dbReference>
<dbReference type="InterPro" id="IPR005805">
    <property type="entry name" value="Rieske_Fe-S_prot_C"/>
</dbReference>
<reference evidence="10" key="1">
    <citation type="submission" date="2017-02" db="EMBL/GenBank/DDBJ databases">
        <authorList>
            <person name="Varghese N."/>
            <person name="Submissions S."/>
        </authorList>
    </citation>
    <scope>NUCLEOTIDE SEQUENCE [LARGE SCALE GENOMIC DNA]</scope>
    <source>
        <strain evidence="10">DSM 16521</strain>
    </source>
</reference>
<sequence>MTKQQDMSRRKFLTLLGGIPLAGIVVSSTSVFTQYLYPPESLRTPPKPMEVAVEGELKVGELKEFEYNDAPAVLVQVKEGEYKAFYRKCTHLGCVVIFNQEQKVFDCPCHGGKFDLNGNVLAGPPPAPLTQLAVKVDGGKIIVSERSA</sequence>
<dbReference type="GO" id="GO:0004497">
    <property type="term" value="F:monooxygenase activity"/>
    <property type="evidence" value="ECO:0007669"/>
    <property type="project" value="UniProtKB-ARBA"/>
</dbReference>